<evidence type="ECO:0000313" key="3">
    <source>
        <dbReference type="Proteomes" id="UP000680815"/>
    </source>
</evidence>
<dbReference type="RefSeq" id="WP_209349766.1">
    <property type="nucleotide sequence ID" value="NZ_JAGIYZ010000001.1"/>
</dbReference>
<dbReference type="InterPro" id="IPR029082">
    <property type="entry name" value="Imm35"/>
</dbReference>
<organism evidence="2 3">
    <name type="scientific">Roseomonas nitratireducens</name>
    <dbReference type="NCBI Taxonomy" id="2820810"/>
    <lineage>
        <taxon>Bacteria</taxon>
        <taxon>Pseudomonadati</taxon>
        <taxon>Pseudomonadota</taxon>
        <taxon>Alphaproteobacteria</taxon>
        <taxon>Acetobacterales</taxon>
        <taxon>Roseomonadaceae</taxon>
        <taxon>Roseomonas</taxon>
    </lineage>
</organism>
<dbReference type="EMBL" id="JAGIYZ010000001">
    <property type="protein sequence ID" value="MBP0462391.1"/>
    <property type="molecule type" value="Genomic_DNA"/>
</dbReference>
<evidence type="ECO:0000259" key="1">
    <source>
        <dbReference type="Pfam" id="PF15567"/>
    </source>
</evidence>
<reference evidence="2 3" key="1">
    <citation type="submission" date="2021-03" db="EMBL/GenBank/DDBJ databases">
        <authorList>
            <person name="So Y."/>
        </authorList>
    </citation>
    <scope>NUCLEOTIDE SEQUENCE [LARGE SCALE GENOMIC DNA]</scope>
    <source>
        <strain evidence="2 3">PWR1</strain>
    </source>
</reference>
<dbReference type="Pfam" id="PF15567">
    <property type="entry name" value="Imm35"/>
    <property type="match status" value="1"/>
</dbReference>
<name>A0ABS4ALZ8_9PROT</name>
<accession>A0ABS4ALZ8</accession>
<comment type="caution">
    <text evidence="2">The sequence shown here is derived from an EMBL/GenBank/DDBJ whole genome shotgun (WGS) entry which is preliminary data.</text>
</comment>
<gene>
    <name evidence="2" type="ORF">J5Y09_00575</name>
</gene>
<sequence>MRRALLAAALAACAPLRAEEERMSGQSPRAPGPVRDRATAIAVAMEAVAAADPTTDWVPVEEATRERPFGWVVFYTTRAHRETGEPRFMKPGNGPVAVERAMGQVTMLPSAGNPDFVIGVFEAAWTERQRR</sequence>
<proteinExistence type="predicted"/>
<dbReference type="Proteomes" id="UP000680815">
    <property type="component" value="Unassembled WGS sequence"/>
</dbReference>
<feature type="domain" description="Immunity protein 35" evidence="1">
    <location>
        <begin position="39"/>
        <end position="111"/>
    </location>
</feature>
<protein>
    <recommendedName>
        <fullName evidence="1">Immunity protein 35 domain-containing protein</fullName>
    </recommendedName>
</protein>
<evidence type="ECO:0000313" key="2">
    <source>
        <dbReference type="EMBL" id="MBP0462391.1"/>
    </source>
</evidence>
<keyword evidence="3" id="KW-1185">Reference proteome</keyword>